<dbReference type="Pfam" id="PF00266">
    <property type="entry name" value="Aminotran_5"/>
    <property type="match status" value="1"/>
</dbReference>
<dbReference type="STRING" id="764291.STRUR_1075"/>
<comment type="similarity">
    <text evidence="2">Belongs to the class-V pyridoxal-phosphate-dependent aminotransferase family. NifS/IscS subfamily.</text>
</comment>
<sequence>MIYLDNAATTALTPDVISAMTKTMENFGNPSSLHHFGRKASQELRESRETIASLLNASPLEIIFTSGGTESNNTAIKGYALANQENGKHIITTEIEHHSVLNTMKYLEERLGFQITYIKPEDGEITVDSIKRALRDDTILVSTMYANNETGMILPIHEIGDLLKHHKAKFHVDAVQVAGKLDINLEKDNIDFLSLSAHKFHGPKGIGLLYHRSQQFDSLLHGGDQENKRRASTENLIGISGMTQALKTAIQNRDDNLQKVTHLKSYFLESISDLNYYLNESKNSLPYVINIGFPGKKNDILLTQLDLMGIAISTGSACTAGAVEPSHVLESIYGDSSSRLEESVRISLSELNTEKDISELSKALHTILGK</sequence>
<comment type="cofactor">
    <cofactor evidence="1 10">
        <name>pyridoxal 5'-phosphate</name>
        <dbReference type="ChEBI" id="CHEBI:597326"/>
    </cofactor>
</comment>
<keyword evidence="5" id="KW-0479">Metal-binding</keyword>
<comment type="catalytic activity">
    <reaction evidence="9">
        <text>(sulfur carrier)-H + L-cysteine = (sulfur carrier)-SH + L-alanine</text>
        <dbReference type="Rhea" id="RHEA:43892"/>
        <dbReference type="Rhea" id="RHEA-COMP:14737"/>
        <dbReference type="Rhea" id="RHEA-COMP:14739"/>
        <dbReference type="ChEBI" id="CHEBI:29917"/>
        <dbReference type="ChEBI" id="CHEBI:35235"/>
        <dbReference type="ChEBI" id="CHEBI:57972"/>
        <dbReference type="ChEBI" id="CHEBI:64428"/>
        <dbReference type="EC" id="2.8.1.7"/>
    </reaction>
</comment>
<evidence type="ECO:0000256" key="6">
    <source>
        <dbReference type="ARBA" id="ARBA00022898"/>
    </source>
</evidence>
<keyword evidence="4" id="KW-0808">Transferase</keyword>
<dbReference type="FunFam" id="3.40.640.10:FF:000084">
    <property type="entry name" value="IscS-like cysteine desulfurase"/>
    <property type="match status" value="1"/>
</dbReference>
<dbReference type="EMBL" id="AEUZ02000001">
    <property type="protein sequence ID" value="EHJ57552.1"/>
    <property type="molecule type" value="Genomic_DNA"/>
</dbReference>
<evidence type="ECO:0000313" key="13">
    <source>
        <dbReference type="Proteomes" id="UP000005388"/>
    </source>
</evidence>
<dbReference type="InterPro" id="IPR016454">
    <property type="entry name" value="Cysteine_dSase"/>
</dbReference>
<dbReference type="Gene3D" id="1.10.260.50">
    <property type="match status" value="1"/>
</dbReference>
<dbReference type="eggNOG" id="COG1104">
    <property type="taxonomic scope" value="Bacteria"/>
</dbReference>
<evidence type="ECO:0000256" key="7">
    <source>
        <dbReference type="ARBA" id="ARBA00023004"/>
    </source>
</evidence>
<dbReference type="GO" id="GO:0008483">
    <property type="term" value="F:transaminase activity"/>
    <property type="evidence" value="ECO:0007669"/>
    <property type="project" value="UniProtKB-KW"/>
</dbReference>
<dbReference type="Gene3D" id="3.40.640.10">
    <property type="entry name" value="Type I PLP-dependent aspartate aminotransferase-like (Major domain)"/>
    <property type="match status" value="1"/>
</dbReference>
<keyword evidence="7" id="KW-0408">Iron</keyword>
<evidence type="ECO:0000256" key="10">
    <source>
        <dbReference type="RuleBase" id="RU004504"/>
    </source>
</evidence>
<evidence type="ECO:0000259" key="11">
    <source>
        <dbReference type="Pfam" id="PF00266"/>
    </source>
</evidence>
<dbReference type="PROSITE" id="PS00595">
    <property type="entry name" value="AA_TRANSFER_CLASS_5"/>
    <property type="match status" value="1"/>
</dbReference>
<evidence type="ECO:0000256" key="2">
    <source>
        <dbReference type="ARBA" id="ARBA00006490"/>
    </source>
</evidence>
<dbReference type="Proteomes" id="UP000005388">
    <property type="component" value="Unassembled WGS sequence"/>
</dbReference>
<name>G5KFR7_9STRE</name>
<dbReference type="InterPro" id="IPR015424">
    <property type="entry name" value="PyrdxlP-dep_Trfase"/>
</dbReference>
<dbReference type="GO" id="GO:0031071">
    <property type="term" value="F:cysteine desulfurase activity"/>
    <property type="evidence" value="ECO:0007669"/>
    <property type="project" value="UniProtKB-EC"/>
</dbReference>
<dbReference type="InterPro" id="IPR020578">
    <property type="entry name" value="Aminotrans_V_PyrdxlP_BS"/>
</dbReference>
<protein>
    <recommendedName>
        <fullName evidence="3">cysteine desulfurase</fullName>
        <ecNumber evidence="3">2.8.1.7</ecNumber>
    </recommendedName>
</protein>
<dbReference type="SUPFAM" id="SSF53383">
    <property type="entry name" value="PLP-dependent transferases"/>
    <property type="match status" value="1"/>
</dbReference>
<keyword evidence="8" id="KW-0411">Iron-sulfur</keyword>
<organism evidence="12 13">
    <name type="scientific">Streptococcus urinalis 2285-97</name>
    <dbReference type="NCBI Taxonomy" id="764291"/>
    <lineage>
        <taxon>Bacteria</taxon>
        <taxon>Bacillati</taxon>
        <taxon>Bacillota</taxon>
        <taxon>Bacilli</taxon>
        <taxon>Lactobacillales</taxon>
        <taxon>Streptococcaceae</taxon>
        <taxon>Streptococcus</taxon>
    </lineage>
</organism>
<keyword evidence="13" id="KW-1185">Reference proteome</keyword>
<evidence type="ECO:0000256" key="5">
    <source>
        <dbReference type="ARBA" id="ARBA00022723"/>
    </source>
</evidence>
<dbReference type="PANTHER" id="PTHR11601">
    <property type="entry name" value="CYSTEINE DESULFURYLASE FAMILY MEMBER"/>
    <property type="match status" value="1"/>
</dbReference>
<dbReference type="PANTHER" id="PTHR11601:SF34">
    <property type="entry name" value="CYSTEINE DESULFURASE"/>
    <property type="match status" value="1"/>
</dbReference>
<keyword evidence="12" id="KW-0032">Aminotransferase</keyword>
<dbReference type="InterPro" id="IPR000192">
    <property type="entry name" value="Aminotrans_V_dom"/>
</dbReference>
<evidence type="ECO:0000256" key="4">
    <source>
        <dbReference type="ARBA" id="ARBA00022679"/>
    </source>
</evidence>
<reference evidence="12 13" key="1">
    <citation type="journal article" date="2014" name="Int. J. Syst. Evol. Microbiol.">
        <title>Phylogenomics and the dynamic genome evolution of the genus Streptococcus.</title>
        <authorList>
            <consortium name="The Broad Institute Genome Sequencing Platform"/>
            <person name="Richards V.P."/>
            <person name="Palmer S.R."/>
            <person name="Pavinski Bitar P.D."/>
            <person name="Qin X."/>
            <person name="Weinstock G.M."/>
            <person name="Highlander S.K."/>
            <person name="Town C.D."/>
            <person name="Burne R.A."/>
            <person name="Stanhope M.J."/>
        </authorList>
    </citation>
    <scope>NUCLEOTIDE SEQUENCE [LARGE SCALE GENOMIC DNA]</scope>
    <source>
        <strain evidence="12 13">2285-97</strain>
    </source>
</reference>
<accession>G5KFR7</accession>
<dbReference type="GO" id="GO:0046872">
    <property type="term" value="F:metal ion binding"/>
    <property type="evidence" value="ECO:0007669"/>
    <property type="project" value="UniProtKB-KW"/>
</dbReference>
<keyword evidence="6" id="KW-0663">Pyridoxal phosphate</keyword>
<evidence type="ECO:0000256" key="9">
    <source>
        <dbReference type="ARBA" id="ARBA00050776"/>
    </source>
</evidence>
<dbReference type="RefSeq" id="WP_006740255.1">
    <property type="nucleotide sequence ID" value="NZ_AEUZ02000001.1"/>
</dbReference>
<gene>
    <name evidence="12" type="ORF">STRUR_1075</name>
</gene>
<dbReference type="AlphaFoldDB" id="G5KFR7"/>
<dbReference type="InterPro" id="IPR015421">
    <property type="entry name" value="PyrdxlP-dep_Trfase_major"/>
</dbReference>
<feature type="domain" description="Aminotransferase class V" evidence="11">
    <location>
        <begin position="2"/>
        <end position="360"/>
    </location>
</feature>
<dbReference type="InterPro" id="IPR015422">
    <property type="entry name" value="PyrdxlP-dep_Trfase_small"/>
</dbReference>
<evidence type="ECO:0000256" key="8">
    <source>
        <dbReference type="ARBA" id="ARBA00023014"/>
    </source>
</evidence>
<proteinExistence type="inferred from homology"/>
<evidence type="ECO:0000256" key="1">
    <source>
        <dbReference type="ARBA" id="ARBA00001933"/>
    </source>
</evidence>
<comment type="caution">
    <text evidence="12">The sequence shown here is derived from an EMBL/GenBank/DDBJ whole genome shotgun (WGS) entry which is preliminary data.</text>
</comment>
<dbReference type="GO" id="GO:0051536">
    <property type="term" value="F:iron-sulfur cluster binding"/>
    <property type="evidence" value="ECO:0007669"/>
    <property type="project" value="UniProtKB-KW"/>
</dbReference>
<dbReference type="EC" id="2.8.1.7" evidence="3"/>
<evidence type="ECO:0000256" key="3">
    <source>
        <dbReference type="ARBA" id="ARBA00012239"/>
    </source>
</evidence>
<dbReference type="PIRSF" id="PIRSF005572">
    <property type="entry name" value="NifS"/>
    <property type="match status" value="1"/>
</dbReference>
<evidence type="ECO:0000313" key="12">
    <source>
        <dbReference type="EMBL" id="EHJ57552.1"/>
    </source>
</evidence>
<dbReference type="Gene3D" id="3.90.1150.10">
    <property type="entry name" value="Aspartate Aminotransferase, domain 1"/>
    <property type="match status" value="1"/>
</dbReference>